<sequence length="227" mass="23805">MKISTKACAVSAVSTIALALSLTACGSEEEADTVVHATATETSTHTSTVTSGEPSPSESTSAEPTTAGAEPQDPAVAAGAGAAGQGLSNPFDDPNFQVPTHQPLQGGTQGSDADRQQMQDTLYASLNPPSPEKWTRVLLDNSCRKVTDPVRAEMQRSGYTLDQIEQAARMQAEAGQGLDLPHSDVTVSDVKVEGNRASATATVTNQNGSETQTQIFEREDGRWKLCN</sequence>
<feature type="compositionally biased region" description="Polar residues" evidence="1">
    <location>
        <begin position="97"/>
        <end position="106"/>
    </location>
</feature>
<evidence type="ECO:0000313" key="3">
    <source>
        <dbReference type="EMBL" id="SDL81758.1"/>
    </source>
</evidence>
<evidence type="ECO:0000256" key="1">
    <source>
        <dbReference type="SAM" id="MobiDB-lite"/>
    </source>
</evidence>
<dbReference type="PROSITE" id="PS51257">
    <property type="entry name" value="PROKAR_LIPOPROTEIN"/>
    <property type="match status" value="1"/>
</dbReference>
<feature type="chain" id="PRO_5038835670" description="DUF4878 domain-containing protein" evidence="2">
    <location>
        <begin position="20"/>
        <end position="227"/>
    </location>
</feature>
<reference evidence="4" key="1">
    <citation type="submission" date="2016-10" db="EMBL/GenBank/DDBJ databases">
        <authorList>
            <person name="Varghese N."/>
            <person name="Submissions S."/>
        </authorList>
    </citation>
    <scope>NUCLEOTIDE SEQUENCE [LARGE SCALE GENOMIC DNA]</scope>
    <source>
        <strain evidence="4">DSM 20632</strain>
    </source>
</reference>
<evidence type="ECO:0000313" key="4">
    <source>
        <dbReference type="Proteomes" id="UP000199350"/>
    </source>
</evidence>
<evidence type="ECO:0008006" key="5">
    <source>
        <dbReference type="Google" id="ProtNLM"/>
    </source>
</evidence>
<name>A0A1G9N5L5_9CORY</name>
<dbReference type="AlphaFoldDB" id="A0A1G9N5L5"/>
<feature type="compositionally biased region" description="Low complexity" evidence="1">
    <location>
        <begin position="40"/>
        <end position="80"/>
    </location>
</feature>
<protein>
    <recommendedName>
        <fullName evidence="5">DUF4878 domain-containing protein</fullName>
    </recommendedName>
</protein>
<dbReference type="OrthoDB" id="4427703at2"/>
<feature type="region of interest" description="Disordered" evidence="1">
    <location>
        <begin position="40"/>
        <end position="114"/>
    </location>
</feature>
<dbReference type="RefSeq" id="WP_092149267.1">
    <property type="nucleotide sequence ID" value="NZ_LT629700.1"/>
</dbReference>
<gene>
    <name evidence="3" type="ORF">SAMN04488535_0877</name>
</gene>
<accession>A0A1G9N5L5</accession>
<dbReference type="STRING" id="38302.SAMN04488535_0877"/>
<keyword evidence="4" id="KW-1185">Reference proteome</keyword>
<proteinExistence type="predicted"/>
<organism evidence="3 4">
    <name type="scientific">Corynebacterium mycetoides</name>
    <dbReference type="NCBI Taxonomy" id="38302"/>
    <lineage>
        <taxon>Bacteria</taxon>
        <taxon>Bacillati</taxon>
        <taxon>Actinomycetota</taxon>
        <taxon>Actinomycetes</taxon>
        <taxon>Mycobacteriales</taxon>
        <taxon>Corynebacteriaceae</taxon>
        <taxon>Corynebacterium</taxon>
    </lineage>
</organism>
<feature type="signal peptide" evidence="2">
    <location>
        <begin position="1"/>
        <end position="19"/>
    </location>
</feature>
<keyword evidence="2" id="KW-0732">Signal</keyword>
<dbReference type="EMBL" id="LT629700">
    <property type="protein sequence ID" value="SDL81758.1"/>
    <property type="molecule type" value="Genomic_DNA"/>
</dbReference>
<evidence type="ECO:0000256" key="2">
    <source>
        <dbReference type="SAM" id="SignalP"/>
    </source>
</evidence>
<dbReference type="Proteomes" id="UP000199350">
    <property type="component" value="Chromosome I"/>
</dbReference>